<dbReference type="Proteomes" id="UP000250043">
    <property type="component" value="Unassembled WGS sequence"/>
</dbReference>
<dbReference type="InterPro" id="IPR036052">
    <property type="entry name" value="TrpB-like_PALP_sf"/>
</dbReference>
<organism evidence="1 2">
    <name type="scientific">Obba rivulosa</name>
    <dbReference type="NCBI Taxonomy" id="1052685"/>
    <lineage>
        <taxon>Eukaryota</taxon>
        <taxon>Fungi</taxon>
        <taxon>Dikarya</taxon>
        <taxon>Basidiomycota</taxon>
        <taxon>Agaricomycotina</taxon>
        <taxon>Agaricomycetes</taxon>
        <taxon>Polyporales</taxon>
        <taxon>Gelatoporiaceae</taxon>
        <taxon>Obba</taxon>
    </lineage>
</organism>
<dbReference type="SUPFAM" id="SSF53686">
    <property type="entry name" value="Tryptophan synthase beta subunit-like PLP-dependent enzymes"/>
    <property type="match status" value="1"/>
</dbReference>
<dbReference type="EMBL" id="KV722346">
    <property type="protein sequence ID" value="OCH94173.1"/>
    <property type="molecule type" value="Genomic_DNA"/>
</dbReference>
<evidence type="ECO:0000313" key="1">
    <source>
        <dbReference type="EMBL" id="OCH94173.1"/>
    </source>
</evidence>
<keyword evidence="2" id="KW-1185">Reference proteome</keyword>
<evidence type="ECO:0000313" key="2">
    <source>
        <dbReference type="Proteomes" id="UP000250043"/>
    </source>
</evidence>
<sequence length="109" mass="11943">MAEASQAPQGPSKTLTEAEAFEWCQKDARKEGIFAGLSAGLVSAILGSKLFRFNRNTTIICGVVTGVLSGYQFTQAFYASNIARLRAEQRQLEMQQQSQELAPSDPEQK</sequence>
<dbReference type="AlphaFoldDB" id="A0A8E2DR13"/>
<protein>
    <submittedName>
        <fullName evidence="1">Uncharacterized protein</fullName>
    </submittedName>
</protein>
<reference evidence="1 2" key="1">
    <citation type="submission" date="2016-07" db="EMBL/GenBank/DDBJ databases">
        <title>Draft genome of the white-rot fungus Obba rivulosa 3A-2.</title>
        <authorList>
            <consortium name="DOE Joint Genome Institute"/>
            <person name="Miettinen O."/>
            <person name="Riley R."/>
            <person name="Acob R."/>
            <person name="Barry K."/>
            <person name="Cullen D."/>
            <person name="De Vries R."/>
            <person name="Hainaut M."/>
            <person name="Hatakka A."/>
            <person name="Henrissat B."/>
            <person name="Hilden K."/>
            <person name="Kuo R."/>
            <person name="Labutti K."/>
            <person name="Lipzen A."/>
            <person name="Makela M.R."/>
            <person name="Sandor L."/>
            <person name="Spatafora J.W."/>
            <person name="Grigoriev I.V."/>
            <person name="Hibbett D.S."/>
        </authorList>
    </citation>
    <scope>NUCLEOTIDE SEQUENCE [LARGE SCALE GENOMIC DNA]</scope>
    <source>
        <strain evidence="1 2">3A-2</strain>
    </source>
</reference>
<dbReference type="OrthoDB" id="3352450at2759"/>
<name>A0A8E2DR13_9APHY</name>
<proteinExistence type="predicted"/>
<accession>A0A8E2DR13</accession>
<gene>
    <name evidence="1" type="ORF">OBBRIDRAFT_789521</name>
</gene>